<dbReference type="AlphaFoldDB" id="A0A0F9I0U2"/>
<sequence length="127" mass="14946">MHPECPARRSFGDFKPCCCDELWAEWDGTYAELLDRAEAARKRELRRTPPAARGHGIDSDEHAEVAPEDFERTFNEDIPPLWSERRFLDQHAGPCIIRDPGDPELQESLDRLRKYIVDNHYWDHEEE</sequence>
<comment type="caution">
    <text evidence="2">The sequence shown here is derived from an EMBL/GenBank/DDBJ whole genome shotgun (WGS) entry which is preliminary data.</text>
</comment>
<feature type="compositionally biased region" description="Basic and acidic residues" evidence="1">
    <location>
        <begin position="55"/>
        <end position="67"/>
    </location>
</feature>
<proteinExistence type="predicted"/>
<protein>
    <submittedName>
        <fullName evidence="2">Uncharacterized protein</fullName>
    </submittedName>
</protein>
<evidence type="ECO:0000256" key="1">
    <source>
        <dbReference type="SAM" id="MobiDB-lite"/>
    </source>
</evidence>
<organism evidence="2">
    <name type="scientific">marine sediment metagenome</name>
    <dbReference type="NCBI Taxonomy" id="412755"/>
    <lineage>
        <taxon>unclassified sequences</taxon>
        <taxon>metagenomes</taxon>
        <taxon>ecological metagenomes</taxon>
    </lineage>
</organism>
<name>A0A0F9I0U2_9ZZZZ</name>
<dbReference type="EMBL" id="LAZR01020821">
    <property type="protein sequence ID" value="KKL87490.1"/>
    <property type="molecule type" value="Genomic_DNA"/>
</dbReference>
<gene>
    <name evidence="2" type="ORF">LCGC14_1934210</name>
</gene>
<reference evidence="2" key="1">
    <citation type="journal article" date="2015" name="Nature">
        <title>Complex archaea that bridge the gap between prokaryotes and eukaryotes.</title>
        <authorList>
            <person name="Spang A."/>
            <person name="Saw J.H."/>
            <person name="Jorgensen S.L."/>
            <person name="Zaremba-Niedzwiedzka K."/>
            <person name="Martijn J."/>
            <person name="Lind A.E."/>
            <person name="van Eijk R."/>
            <person name="Schleper C."/>
            <person name="Guy L."/>
            <person name="Ettema T.J."/>
        </authorList>
    </citation>
    <scope>NUCLEOTIDE SEQUENCE</scope>
</reference>
<feature type="region of interest" description="Disordered" evidence="1">
    <location>
        <begin position="42"/>
        <end position="67"/>
    </location>
</feature>
<evidence type="ECO:0000313" key="2">
    <source>
        <dbReference type="EMBL" id="KKL87490.1"/>
    </source>
</evidence>
<accession>A0A0F9I0U2</accession>